<dbReference type="PROSITE" id="PS01094">
    <property type="entry name" value="UPF0076"/>
    <property type="match status" value="1"/>
</dbReference>
<dbReference type="Pfam" id="PF01042">
    <property type="entry name" value="Ribonuc_L-PSP"/>
    <property type="match status" value="1"/>
</dbReference>
<dbReference type="NCBIfam" id="TIGR00004">
    <property type="entry name" value="Rid family detoxifying hydrolase"/>
    <property type="match status" value="1"/>
</dbReference>
<dbReference type="InterPro" id="IPR006056">
    <property type="entry name" value="RidA"/>
</dbReference>
<evidence type="ECO:0000313" key="2">
    <source>
        <dbReference type="Proteomes" id="UP000695022"/>
    </source>
</evidence>
<protein>
    <submittedName>
        <fullName evidence="3">Ribonuclease UK114-like</fullName>
    </submittedName>
</protein>
<reference evidence="3" key="1">
    <citation type="submission" date="2025-08" db="UniProtKB">
        <authorList>
            <consortium name="RefSeq"/>
        </authorList>
    </citation>
    <scope>IDENTIFICATION</scope>
</reference>
<sequence length="136" mass="14563">MASKVVRRIIQTANAPQAIGPYSQAVQVNRTLYISGCLGMEAATGNMVSGGVVPEADQALINMGEILKAAGCSFNNVIKTTVLFADINDFAKVNEVYKKYFTQHCPARVAYQVANLPKAGRVEIEAVAEIGDIEDV</sequence>
<dbReference type="PANTHER" id="PTHR11803">
    <property type="entry name" value="2-IMINOBUTANOATE/2-IMINOPROPANOATE DEAMINASE RIDA"/>
    <property type="match status" value="1"/>
</dbReference>
<dbReference type="RefSeq" id="XP_014676366.1">
    <property type="nucleotide sequence ID" value="XM_014820880.1"/>
</dbReference>
<dbReference type="GeneID" id="106816299"/>
<comment type="similarity">
    <text evidence="1">Belongs to the RutC family.</text>
</comment>
<evidence type="ECO:0000256" key="1">
    <source>
        <dbReference type="ARBA" id="ARBA00010552"/>
    </source>
</evidence>
<dbReference type="InterPro" id="IPR006175">
    <property type="entry name" value="YjgF/YER057c/UK114"/>
</dbReference>
<dbReference type="PANTHER" id="PTHR11803:SF39">
    <property type="entry name" value="2-IMINOBUTANOATE_2-IMINOPROPANOATE DEAMINASE"/>
    <property type="match status" value="1"/>
</dbReference>
<proteinExistence type="inferred from homology"/>
<organism evidence="2 3">
    <name type="scientific">Priapulus caudatus</name>
    <name type="common">Priapulid worm</name>
    <dbReference type="NCBI Taxonomy" id="37621"/>
    <lineage>
        <taxon>Eukaryota</taxon>
        <taxon>Metazoa</taxon>
        <taxon>Ecdysozoa</taxon>
        <taxon>Scalidophora</taxon>
        <taxon>Priapulida</taxon>
        <taxon>Priapulimorpha</taxon>
        <taxon>Priapulimorphida</taxon>
        <taxon>Priapulidae</taxon>
        <taxon>Priapulus</taxon>
    </lineage>
</organism>
<name>A0ABM1EVZ5_PRICU</name>
<dbReference type="CDD" id="cd00448">
    <property type="entry name" value="YjgF_YER057c_UK114_family"/>
    <property type="match status" value="1"/>
</dbReference>
<dbReference type="InterPro" id="IPR035959">
    <property type="entry name" value="RutC-like_sf"/>
</dbReference>
<keyword evidence="2" id="KW-1185">Reference proteome</keyword>
<accession>A0ABM1EVZ5</accession>
<dbReference type="Gene3D" id="3.30.1330.40">
    <property type="entry name" value="RutC-like"/>
    <property type="match status" value="1"/>
</dbReference>
<evidence type="ECO:0000313" key="3">
    <source>
        <dbReference type="RefSeq" id="XP_014676366.1"/>
    </source>
</evidence>
<dbReference type="Proteomes" id="UP000695022">
    <property type="component" value="Unplaced"/>
</dbReference>
<gene>
    <name evidence="3" type="primary">LOC106816299</name>
</gene>
<dbReference type="InterPro" id="IPR019897">
    <property type="entry name" value="RidA_CS"/>
</dbReference>
<dbReference type="SUPFAM" id="SSF55298">
    <property type="entry name" value="YjgF-like"/>
    <property type="match status" value="1"/>
</dbReference>